<keyword evidence="3" id="KW-0813">Transport</keyword>
<feature type="transmembrane region" description="Helical" evidence="14">
    <location>
        <begin position="265"/>
        <end position="292"/>
    </location>
</feature>
<feature type="transmembrane region" description="Helical" evidence="14">
    <location>
        <begin position="225"/>
        <end position="244"/>
    </location>
</feature>
<evidence type="ECO:0000256" key="6">
    <source>
        <dbReference type="ARBA" id="ARBA00022847"/>
    </source>
</evidence>
<evidence type="ECO:0000256" key="10">
    <source>
        <dbReference type="ARBA" id="ARBA00023136"/>
    </source>
</evidence>
<feature type="transmembrane region" description="Helical" evidence="14">
    <location>
        <begin position="121"/>
        <end position="139"/>
    </location>
</feature>
<feature type="transmembrane region" description="Helical" evidence="14">
    <location>
        <begin position="440"/>
        <end position="461"/>
    </location>
</feature>
<evidence type="ECO:0000256" key="11">
    <source>
        <dbReference type="ARBA" id="ARBA00023201"/>
    </source>
</evidence>
<dbReference type="Proteomes" id="UP000007478">
    <property type="component" value="Chromosome"/>
</dbReference>
<proteinExistence type="inferred from homology"/>
<dbReference type="AlphaFoldDB" id="F0LMN3"/>
<evidence type="ECO:0000256" key="12">
    <source>
        <dbReference type="ARBA" id="ARBA00033708"/>
    </source>
</evidence>
<keyword evidence="9" id="KW-0406">Ion transport</keyword>
<feature type="transmembrane region" description="Helical" evidence="14">
    <location>
        <begin position="390"/>
        <end position="409"/>
    </location>
</feature>
<dbReference type="Gene3D" id="1.20.1730.10">
    <property type="entry name" value="Sodium/glucose cotransporter"/>
    <property type="match status" value="1"/>
</dbReference>
<feature type="transmembrane region" description="Helical" evidence="14">
    <location>
        <begin position="416"/>
        <end position="434"/>
    </location>
</feature>
<comment type="subcellular location">
    <subcellularLocation>
        <location evidence="1">Cell membrane</location>
        <topology evidence="1">Multi-pass membrane protein</topology>
    </subcellularLocation>
</comment>
<dbReference type="eggNOG" id="arCOG01316">
    <property type="taxonomic scope" value="Archaea"/>
</dbReference>
<dbReference type="PROSITE" id="PS00457">
    <property type="entry name" value="NA_SOLUT_SYMP_2"/>
    <property type="match status" value="1"/>
</dbReference>
<dbReference type="PROSITE" id="PS00456">
    <property type="entry name" value="NA_SOLUT_SYMP_1"/>
    <property type="match status" value="1"/>
</dbReference>
<dbReference type="OrthoDB" id="9779at2157"/>
<feature type="transmembrane region" description="Helical" evidence="14">
    <location>
        <begin position="71"/>
        <end position="91"/>
    </location>
</feature>
<feature type="transmembrane region" description="Helical" evidence="14">
    <location>
        <begin position="39"/>
        <end position="59"/>
    </location>
</feature>
<dbReference type="Pfam" id="PF00474">
    <property type="entry name" value="SSF"/>
    <property type="match status" value="1"/>
</dbReference>
<evidence type="ECO:0000256" key="3">
    <source>
        <dbReference type="ARBA" id="ARBA00022448"/>
    </source>
</evidence>
<dbReference type="PANTHER" id="PTHR48086">
    <property type="entry name" value="SODIUM/PROLINE SYMPORTER-RELATED"/>
    <property type="match status" value="1"/>
</dbReference>
<sequence length="503" mass="54289">MDIVVVSFVIYLVAMIAIGILTYRIGSESIEGYFLGKRRFGPFTIALTHQATAMSGYMFQGMPGKGYSLGFGSVWVPMASAGGPLVNFTILGKRLRRFTEKVGAITIPDFLEARYYDRSHSVRIISVAIIFIFLTAYTAAQTVAMGRTLEFLTGIPYKWGAIIGALTVLIYVLLGGFAAAVYTDVVQAVLMFIGAVVVPGLAIAKIGGFTIMYNKLNAIDPKLTNVWVAPVTLLGFLAIGYLGYLGQPQLHVRFMAIKDSKMLKYSLLAAVVWAVIALYGVTLGGVAARVLIPNIKPELSLMALTKEMLPPVFAGILIAAMAAAIMSSANSYLLVVASALARDIYNKMINPEADQEKLVWISRISVLVVSLLSIYLALGATETVFKLVLYAWAGLACSFGPVVILGLYWKRATKEGAIAGMIVGALTVIAWKQAGLSWHPWYEMIPGFVFSMIAIIVVSLLTKEPPKEIQEIVEYAAGKKVVIKGGAATPELKTLAGIVDELF</sequence>
<evidence type="ECO:0000256" key="2">
    <source>
        <dbReference type="ARBA" id="ARBA00006434"/>
    </source>
</evidence>
<dbReference type="GO" id="GO:0015824">
    <property type="term" value="P:proline transport"/>
    <property type="evidence" value="ECO:0007669"/>
    <property type="project" value="InterPro"/>
</dbReference>
<protein>
    <submittedName>
        <fullName evidence="15">PutP-like proline/sodium symporter</fullName>
    </submittedName>
</protein>
<feature type="transmembrane region" description="Helical" evidence="14">
    <location>
        <begin position="358"/>
        <end position="378"/>
    </location>
</feature>
<evidence type="ECO:0000256" key="7">
    <source>
        <dbReference type="ARBA" id="ARBA00022989"/>
    </source>
</evidence>
<evidence type="ECO:0000256" key="1">
    <source>
        <dbReference type="ARBA" id="ARBA00004651"/>
    </source>
</evidence>
<keyword evidence="5 14" id="KW-0812">Transmembrane</keyword>
<feature type="transmembrane region" description="Helical" evidence="14">
    <location>
        <begin position="159"/>
        <end position="182"/>
    </location>
</feature>
<gene>
    <name evidence="15" type="ordered locus">TERMP_01036</name>
</gene>
<keyword evidence="8" id="KW-0915">Sodium</keyword>
<organism evidence="15 16">
    <name type="scientific">Thermococcus barophilus (strain DSM 11836 / MP)</name>
    <dbReference type="NCBI Taxonomy" id="391623"/>
    <lineage>
        <taxon>Archaea</taxon>
        <taxon>Methanobacteriati</taxon>
        <taxon>Methanobacteriota</taxon>
        <taxon>Thermococci</taxon>
        <taxon>Thermococcales</taxon>
        <taxon>Thermococcaceae</taxon>
        <taxon>Thermococcus</taxon>
    </lineage>
</organism>
<dbReference type="GO" id="GO:0031402">
    <property type="term" value="F:sodium ion binding"/>
    <property type="evidence" value="ECO:0007669"/>
    <property type="project" value="InterPro"/>
</dbReference>
<keyword evidence="4" id="KW-1003">Cell membrane</keyword>
<dbReference type="GeneID" id="10041353"/>
<dbReference type="PANTHER" id="PTHR48086:SF3">
    <property type="entry name" value="SODIUM_PROLINE SYMPORTER"/>
    <property type="match status" value="1"/>
</dbReference>
<feature type="transmembrane region" description="Helical" evidence="14">
    <location>
        <begin position="6"/>
        <end position="27"/>
    </location>
</feature>
<dbReference type="GO" id="GO:0005298">
    <property type="term" value="F:proline:sodium symporter activity"/>
    <property type="evidence" value="ECO:0007669"/>
    <property type="project" value="InterPro"/>
</dbReference>
<keyword evidence="10 14" id="KW-0472">Membrane</keyword>
<evidence type="ECO:0000256" key="8">
    <source>
        <dbReference type="ARBA" id="ARBA00023053"/>
    </source>
</evidence>
<keyword evidence="16" id="KW-1185">Reference proteome</keyword>
<evidence type="ECO:0000256" key="9">
    <source>
        <dbReference type="ARBA" id="ARBA00023065"/>
    </source>
</evidence>
<evidence type="ECO:0000313" key="15">
    <source>
        <dbReference type="EMBL" id="ADT84012.1"/>
    </source>
</evidence>
<dbReference type="EMBL" id="CP002372">
    <property type="protein sequence ID" value="ADT84012.1"/>
    <property type="molecule type" value="Genomic_DNA"/>
</dbReference>
<dbReference type="KEGG" id="tba:TERMP_01036"/>
<dbReference type="CDD" id="cd11475">
    <property type="entry name" value="SLC5sbd_PutP"/>
    <property type="match status" value="1"/>
</dbReference>
<keyword evidence="7 14" id="KW-1133">Transmembrane helix</keyword>
<dbReference type="PATRIC" id="fig|391623.17.peg.1039"/>
<evidence type="ECO:0000256" key="5">
    <source>
        <dbReference type="ARBA" id="ARBA00022692"/>
    </source>
</evidence>
<evidence type="ECO:0000313" key="16">
    <source>
        <dbReference type="Proteomes" id="UP000007478"/>
    </source>
</evidence>
<dbReference type="RefSeq" id="WP_013467310.1">
    <property type="nucleotide sequence ID" value="NC_014804.1"/>
</dbReference>
<dbReference type="InterPro" id="IPR050277">
    <property type="entry name" value="Sodium:Solute_Symporter"/>
</dbReference>
<evidence type="ECO:0000256" key="13">
    <source>
        <dbReference type="RuleBase" id="RU362091"/>
    </source>
</evidence>
<dbReference type="GO" id="GO:0005886">
    <property type="term" value="C:plasma membrane"/>
    <property type="evidence" value="ECO:0007669"/>
    <property type="project" value="UniProtKB-SubCell"/>
</dbReference>
<dbReference type="InterPro" id="IPR001734">
    <property type="entry name" value="Na/solute_symporter"/>
</dbReference>
<accession>F0LMN3</accession>
<dbReference type="InterPro" id="IPR038377">
    <property type="entry name" value="Na/Glc_symporter_sf"/>
</dbReference>
<dbReference type="NCBIfam" id="TIGR00813">
    <property type="entry name" value="sss"/>
    <property type="match status" value="1"/>
</dbReference>
<comment type="similarity">
    <text evidence="2 13">Belongs to the sodium:solute symporter (SSF) (TC 2.A.21) family.</text>
</comment>
<keyword evidence="11" id="KW-0739">Sodium transport</keyword>
<feature type="transmembrane region" description="Helical" evidence="14">
    <location>
        <begin position="189"/>
        <end position="213"/>
    </location>
</feature>
<dbReference type="InterPro" id="IPR011851">
    <property type="entry name" value="Na/Pro_symporter"/>
</dbReference>
<name>F0LMN3_THEBM</name>
<dbReference type="InterPro" id="IPR018212">
    <property type="entry name" value="Na/solute_symporter_CS"/>
</dbReference>
<evidence type="ECO:0000256" key="14">
    <source>
        <dbReference type="SAM" id="Phobius"/>
    </source>
</evidence>
<feature type="transmembrane region" description="Helical" evidence="14">
    <location>
        <begin position="312"/>
        <end position="337"/>
    </location>
</feature>
<evidence type="ECO:0000256" key="4">
    <source>
        <dbReference type="ARBA" id="ARBA00022475"/>
    </source>
</evidence>
<reference evidence="15 16" key="1">
    <citation type="journal article" date="2011" name="J. Bacteriol.">
        <title>Complete genome sequence of the hyperthermophilic, piezophilic, heterotrophic, and carboxydotrophic archaeon Thermococcus barophilus MP.</title>
        <authorList>
            <person name="Vannier P."/>
            <person name="Marteinsson V.T."/>
            <person name="Fridjonsson O.H."/>
            <person name="Oger P."/>
            <person name="Jebbar M."/>
        </authorList>
    </citation>
    <scope>NUCLEOTIDE SEQUENCE [LARGE SCALE GENOMIC DNA]</scope>
    <source>
        <strain evidence="16">DSM 11836 / MP</strain>
    </source>
</reference>
<comment type="catalytic activity">
    <reaction evidence="12">
        <text>L-proline(in) + Na(+)(in) = L-proline(out) + Na(+)(out)</text>
        <dbReference type="Rhea" id="RHEA:28967"/>
        <dbReference type="ChEBI" id="CHEBI:29101"/>
        <dbReference type="ChEBI" id="CHEBI:60039"/>
    </reaction>
</comment>
<dbReference type="HOGENOM" id="CLU_018808_15_2_2"/>
<keyword evidence="6" id="KW-0769">Symport</keyword>
<dbReference type="PROSITE" id="PS50283">
    <property type="entry name" value="NA_SOLUT_SYMP_3"/>
    <property type="match status" value="1"/>
</dbReference>